<dbReference type="AlphaFoldDB" id="B4VVD3"/>
<reference evidence="2 3" key="1">
    <citation type="submission" date="2008-07" db="EMBL/GenBank/DDBJ databases">
        <authorList>
            <person name="Tandeau de Marsac N."/>
            <person name="Ferriera S."/>
            <person name="Johnson J."/>
            <person name="Kravitz S."/>
            <person name="Beeson K."/>
            <person name="Sutton G."/>
            <person name="Rogers Y.-H."/>
            <person name="Friedman R."/>
            <person name="Frazier M."/>
            <person name="Venter J.C."/>
        </authorList>
    </citation>
    <scope>NUCLEOTIDE SEQUENCE [LARGE SCALE GENOMIC DNA]</scope>
    <source>
        <strain evidence="2 3">PCC 7420</strain>
    </source>
</reference>
<feature type="domain" description="ARG and Rhodanese-Phosphatase-superfamily-associated" evidence="1">
    <location>
        <begin position="19"/>
        <end position="329"/>
    </location>
</feature>
<dbReference type="OrthoDB" id="239313at2"/>
<evidence type="ECO:0000313" key="3">
    <source>
        <dbReference type="Proteomes" id="UP000003835"/>
    </source>
</evidence>
<evidence type="ECO:0000313" key="2">
    <source>
        <dbReference type="EMBL" id="EDX74094.1"/>
    </source>
</evidence>
<dbReference type="Proteomes" id="UP000003835">
    <property type="component" value="Unassembled WGS sequence"/>
</dbReference>
<accession>B4VVD3</accession>
<dbReference type="Pfam" id="PF20208">
    <property type="entry name" value="ARPP-1"/>
    <property type="match status" value="1"/>
</dbReference>
<proteinExistence type="predicted"/>
<name>B4VVD3_9CYAN</name>
<dbReference type="eggNOG" id="ENOG502ZZAY">
    <property type="taxonomic scope" value="Bacteria"/>
</dbReference>
<dbReference type="HOGENOM" id="CLU_857409_0_0_3"/>
<dbReference type="EMBL" id="DS989854">
    <property type="protein sequence ID" value="EDX74094.1"/>
    <property type="molecule type" value="Genomic_DNA"/>
</dbReference>
<keyword evidence="3" id="KW-1185">Reference proteome</keyword>
<sequence length="339" mass="38401">MTKDKKHQLIPRGFDLYPYEFGSPQQSGAMTVVPLFGLDQNDKFTSPLSGLKLSRVTGYGSVELANPASAQTEPGKEGLAIVPLHIGYIQDQAQNHALCRSAFIAVGQHLMFSDACCVQQSQGGYLEEQQQWFFILPLPLRFAALQLRGKESYSKLWNDISLLNQQFGLQQRGHLEQIITRQRAYLTQYQSRFELLNGQTGALFFIQDKLVGVEIAPSVAYFRELWMPLVCFCYGVAAMYVEQMRLKDKAPQPIPFAAHTLTQLRQHLHQSRLEKQEQVRYGLAQTPVETFNVQEEERFCDFRLKTALGKNFAGQFVEESGQVVYASLFAKPEYLSQAG</sequence>
<dbReference type="InterPro" id="IPR046699">
    <property type="entry name" value="ARPP-1"/>
</dbReference>
<gene>
    <name evidence="2" type="ORF">MC7420_4079</name>
</gene>
<evidence type="ECO:0000259" key="1">
    <source>
        <dbReference type="Pfam" id="PF20208"/>
    </source>
</evidence>
<protein>
    <recommendedName>
        <fullName evidence="1">ARG and Rhodanese-Phosphatase-superfamily-associated domain-containing protein</fullName>
    </recommendedName>
</protein>
<dbReference type="RefSeq" id="WP_006102399.1">
    <property type="nucleotide sequence ID" value="NZ_DS989854.1"/>
</dbReference>
<organism evidence="2 3">
    <name type="scientific">Coleofasciculus chthonoplastes PCC 7420</name>
    <dbReference type="NCBI Taxonomy" id="118168"/>
    <lineage>
        <taxon>Bacteria</taxon>
        <taxon>Bacillati</taxon>
        <taxon>Cyanobacteriota</taxon>
        <taxon>Cyanophyceae</taxon>
        <taxon>Coleofasciculales</taxon>
        <taxon>Coleofasciculaceae</taxon>
        <taxon>Coleofasciculus</taxon>
    </lineage>
</organism>